<dbReference type="Gene3D" id="3.80.10.10">
    <property type="entry name" value="Ribonuclease Inhibitor"/>
    <property type="match status" value="1"/>
</dbReference>
<evidence type="ECO:0000313" key="2">
    <source>
        <dbReference type="Proteomes" id="UP000077521"/>
    </source>
</evidence>
<dbReference type="PROSITE" id="PS50181">
    <property type="entry name" value="FBOX"/>
    <property type="match status" value="1"/>
</dbReference>
<comment type="caution">
    <text evidence="1">The sequence shown here is derived from an EMBL/GenBank/DDBJ whole genome shotgun (WGS) entry which is preliminary data.</text>
</comment>
<dbReference type="Proteomes" id="UP000077521">
    <property type="component" value="Unassembled WGS sequence"/>
</dbReference>
<dbReference type="SUPFAM" id="SSF81383">
    <property type="entry name" value="F-box domain"/>
    <property type="match status" value="1"/>
</dbReference>
<evidence type="ECO:0000313" key="1">
    <source>
        <dbReference type="EMBL" id="KAE8257121.1"/>
    </source>
</evidence>
<dbReference type="InterPro" id="IPR001810">
    <property type="entry name" value="F-box_dom"/>
</dbReference>
<protein>
    <submittedName>
        <fullName evidence="1">Uncharacterized protein</fullName>
    </submittedName>
</protein>
<reference evidence="1" key="2">
    <citation type="journal article" date="2019" name="IMA Fungus">
        <title>Genome sequencing and comparison of five Tilletia species to identify candidate genes for the detection of regulated species infecting wheat.</title>
        <authorList>
            <person name="Nguyen H.D.T."/>
            <person name="Sultana T."/>
            <person name="Kesanakurti P."/>
            <person name="Hambleton S."/>
        </authorList>
    </citation>
    <scope>NUCLEOTIDE SEQUENCE</scope>
    <source>
        <strain evidence="1">DAOMC 236416</strain>
    </source>
</reference>
<sequence length="244" mass="27484">MSLQPSRTAPSSHLGRRVPGLPNETWLHIFGYVDSGDLLTLMVTCRRFHRVALQTLYRHLHFDADDFRLHQCIAALARNPEVATIPRSICVLPPRGHYTSPAMWKYERRTVDRLLSLATNVQYIQTRFIQNPPSASDVPTHPQLRTMIVTGRAADAETIPVGMKGVSVRNYTGSDRGAADAAVVLATWNGHAPSLRTVIFDEKDRNCVCPRQLLCRELDSWEGEGPYQFFVIGTFELQLELGLF</sequence>
<keyword evidence="2" id="KW-1185">Reference proteome</keyword>
<dbReference type="AlphaFoldDB" id="A0A177TX00"/>
<dbReference type="InterPro" id="IPR036047">
    <property type="entry name" value="F-box-like_dom_sf"/>
</dbReference>
<dbReference type="EMBL" id="LWDF02000125">
    <property type="protein sequence ID" value="KAE8257121.1"/>
    <property type="molecule type" value="Genomic_DNA"/>
</dbReference>
<dbReference type="SMART" id="SM00256">
    <property type="entry name" value="FBOX"/>
    <property type="match status" value="1"/>
</dbReference>
<accession>A0A177TX00</accession>
<reference evidence="1" key="1">
    <citation type="submission" date="2016-04" db="EMBL/GenBank/DDBJ databases">
        <authorList>
            <person name="Nguyen H.D."/>
            <person name="Samba Siva P."/>
            <person name="Cullis J."/>
            <person name="Levesque C.A."/>
            <person name="Hambleton S."/>
        </authorList>
    </citation>
    <scope>NUCLEOTIDE SEQUENCE</scope>
    <source>
        <strain evidence="1">DAOMC 236416</strain>
    </source>
</reference>
<dbReference type="InterPro" id="IPR032675">
    <property type="entry name" value="LRR_dom_sf"/>
</dbReference>
<proteinExistence type="predicted"/>
<gene>
    <name evidence="1" type="ORF">A4X13_0g2575</name>
</gene>
<name>A0A177TX00_9BASI</name>
<dbReference type="Pfam" id="PF12937">
    <property type="entry name" value="F-box-like"/>
    <property type="match status" value="1"/>
</dbReference>
<organism evidence="1 2">
    <name type="scientific">Tilletia indica</name>
    <dbReference type="NCBI Taxonomy" id="43049"/>
    <lineage>
        <taxon>Eukaryota</taxon>
        <taxon>Fungi</taxon>
        <taxon>Dikarya</taxon>
        <taxon>Basidiomycota</taxon>
        <taxon>Ustilaginomycotina</taxon>
        <taxon>Exobasidiomycetes</taxon>
        <taxon>Tilletiales</taxon>
        <taxon>Tilletiaceae</taxon>
        <taxon>Tilletia</taxon>
    </lineage>
</organism>